<dbReference type="InterPro" id="IPR016181">
    <property type="entry name" value="Acyl_CoA_acyltransferase"/>
</dbReference>
<name>A0AA40A150_9PEZI</name>
<comment type="caution">
    <text evidence="3">The sequence shown here is derived from an EMBL/GenBank/DDBJ whole genome shotgun (WGS) entry which is preliminary data.</text>
</comment>
<dbReference type="CDD" id="cd04301">
    <property type="entry name" value="NAT_SF"/>
    <property type="match status" value="1"/>
</dbReference>
<organism evidence="3 4">
    <name type="scientific">Lasiosphaeris hirsuta</name>
    <dbReference type="NCBI Taxonomy" id="260670"/>
    <lineage>
        <taxon>Eukaryota</taxon>
        <taxon>Fungi</taxon>
        <taxon>Dikarya</taxon>
        <taxon>Ascomycota</taxon>
        <taxon>Pezizomycotina</taxon>
        <taxon>Sordariomycetes</taxon>
        <taxon>Sordariomycetidae</taxon>
        <taxon>Sordariales</taxon>
        <taxon>Lasiosphaeriaceae</taxon>
        <taxon>Lasiosphaeris</taxon>
    </lineage>
</organism>
<reference evidence="3" key="1">
    <citation type="submission" date="2023-06" db="EMBL/GenBank/DDBJ databases">
        <title>Genome-scale phylogeny and comparative genomics of the fungal order Sordariales.</title>
        <authorList>
            <consortium name="Lawrence Berkeley National Laboratory"/>
            <person name="Hensen N."/>
            <person name="Bonometti L."/>
            <person name="Westerberg I."/>
            <person name="Brannstrom I.O."/>
            <person name="Guillou S."/>
            <person name="Cros-Aarteil S."/>
            <person name="Calhoun S."/>
            <person name="Haridas S."/>
            <person name="Kuo A."/>
            <person name="Mondo S."/>
            <person name="Pangilinan J."/>
            <person name="Riley R."/>
            <person name="Labutti K."/>
            <person name="Andreopoulos B."/>
            <person name="Lipzen A."/>
            <person name="Chen C."/>
            <person name="Yanf M."/>
            <person name="Daum C."/>
            <person name="Ng V."/>
            <person name="Clum A."/>
            <person name="Steindorff A."/>
            <person name="Ohm R."/>
            <person name="Martin F."/>
            <person name="Silar P."/>
            <person name="Natvig D."/>
            <person name="Lalanne C."/>
            <person name="Gautier V."/>
            <person name="Ament-Velasquez S.L."/>
            <person name="Kruys A."/>
            <person name="Hutchinson M.I."/>
            <person name="Powell A.J."/>
            <person name="Barry K."/>
            <person name="Miller A.N."/>
            <person name="Grigoriev I.V."/>
            <person name="Debuchy R."/>
            <person name="Gladieux P."/>
            <person name="Thoren M.H."/>
            <person name="Johannesson H."/>
        </authorList>
    </citation>
    <scope>NUCLEOTIDE SEQUENCE</scope>
    <source>
        <strain evidence="3">SMH4607-1</strain>
    </source>
</reference>
<dbReference type="InterPro" id="IPR000182">
    <property type="entry name" value="GNAT_dom"/>
</dbReference>
<dbReference type="Proteomes" id="UP001172102">
    <property type="component" value="Unassembled WGS sequence"/>
</dbReference>
<dbReference type="InterPro" id="IPR052523">
    <property type="entry name" value="Trichothecene_AcTrans"/>
</dbReference>
<gene>
    <name evidence="3" type="ORF">B0H67DRAFT_602689</name>
</gene>
<evidence type="ECO:0000313" key="4">
    <source>
        <dbReference type="Proteomes" id="UP001172102"/>
    </source>
</evidence>
<evidence type="ECO:0000256" key="1">
    <source>
        <dbReference type="SAM" id="MobiDB-lite"/>
    </source>
</evidence>
<dbReference type="AlphaFoldDB" id="A0AA40A150"/>
<dbReference type="Pfam" id="PF00583">
    <property type="entry name" value="Acetyltransf_1"/>
    <property type="match status" value="1"/>
</dbReference>
<feature type="region of interest" description="Disordered" evidence="1">
    <location>
        <begin position="90"/>
        <end position="122"/>
    </location>
</feature>
<evidence type="ECO:0000313" key="3">
    <source>
        <dbReference type="EMBL" id="KAK0707335.1"/>
    </source>
</evidence>
<evidence type="ECO:0000259" key="2">
    <source>
        <dbReference type="PROSITE" id="PS51186"/>
    </source>
</evidence>
<feature type="domain" description="N-acetyltransferase" evidence="2">
    <location>
        <begin position="92"/>
        <end position="224"/>
    </location>
</feature>
<sequence length="261" mass="28353">MSAIRVVPVQLEDAPVLAVIASNSFESDAQTEMKGHGQTPFDIGDYTLKAVPQHLKNPRIRIIKAVDEETGAIMGFCLWGFRGLTPPVFPDQPVDEVPPSKPSATENDKADALPAVESPAEKPDDPIARLVALTDADLKDWMDTAMPPGTSCLYVVSLCVAPAFQRRGVGSALLKWGTDMAEAGDTFAWVHSSAGAWRAYEKAGFRIVRILEVDLDEYAPVPAPAERYPGGRWGVYVFRYMVALPNYMVLAEAVSCEVGKC</sequence>
<dbReference type="PANTHER" id="PTHR42791">
    <property type="entry name" value="GNAT FAMILY ACETYLTRANSFERASE"/>
    <property type="match status" value="1"/>
</dbReference>
<protein>
    <submittedName>
        <fullName evidence="3">Acyl-CoA N-acyltransferase</fullName>
    </submittedName>
</protein>
<dbReference type="SUPFAM" id="SSF55729">
    <property type="entry name" value="Acyl-CoA N-acyltransferases (Nat)"/>
    <property type="match status" value="1"/>
</dbReference>
<dbReference type="PROSITE" id="PS51186">
    <property type="entry name" value="GNAT"/>
    <property type="match status" value="1"/>
</dbReference>
<accession>A0AA40A150</accession>
<dbReference type="EMBL" id="JAUKUA010000006">
    <property type="protein sequence ID" value="KAK0707335.1"/>
    <property type="molecule type" value="Genomic_DNA"/>
</dbReference>
<dbReference type="PANTHER" id="PTHR42791:SF2">
    <property type="entry name" value="N-ACETYLTRANSFERASE DOMAIN-CONTAINING PROTEIN"/>
    <property type="match status" value="1"/>
</dbReference>
<proteinExistence type="predicted"/>
<keyword evidence="4" id="KW-1185">Reference proteome</keyword>
<dbReference type="Gene3D" id="3.40.630.30">
    <property type="match status" value="1"/>
</dbReference>
<dbReference type="GO" id="GO:0016747">
    <property type="term" value="F:acyltransferase activity, transferring groups other than amino-acyl groups"/>
    <property type="evidence" value="ECO:0007669"/>
    <property type="project" value="InterPro"/>
</dbReference>